<keyword evidence="2" id="KW-0808">Transferase</keyword>
<dbReference type="GO" id="GO:0016740">
    <property type="term" value="F:transferase activity"/>
    <property type="evidence" value="ECO:0007669"/>
    <property type="project" value="UniProtKB-KW"/>
</dbReference>
<dbReference type="SUPFAM" id="SSF53448">
    <property type="entry name" value="Nucleotide-diphospho-sugar transferases"/>
    <property type="match status" value="1"/>
</dbReference>
<dbReference type="InterPro" id="IPR050834">
    <property type="entry name" value="Glycosyltransf_2"/>
</dbReference>
<dbReference type="InterPro" id="IPR029044">
    <property type="entry name" value="Nucleotide-diphossugar_trans"/>
</dbReference>
<dbReference type="RefSeq" id="WP_097123103.1">
    <property type="nucleotide sequence ID" value="NZ_OCND01000009.1"/>
</dbReference>
<dbReference type="CDD" id="cd00761">
    <property type="entry name" value="Glyco_tranf_GTA_type"/>
    <property type="match status" value="1"/>
</dbReference>
<dbReference type="AlphaFoldDB" id="A0A286DCI6"/>
<sequence length="265" mass="29777">MTLRNQHTFVVPAYRQSPHLRDCLASLRGQTFPSPIVISTSTPFPGLEALAMEYGAGLAIHSPNVGIGHDWNHALSQAQTDWATIAHQDDIYLPTFAEKTLAAVSKHPDARLVMTGYGELVGGQVRSLTPMLFIKHLLLELGFLGRSSIAATKAKRRLLRFGCAIPCPSVTLRLSSEPLRFREDLKLNLDWDAWLRLAGREGEFVWIRETLMLHRIHTGSETSNGIRAGVRSREDLMMFRALWARPIAHLLARIYALSYERESKQ</sequence>
<organism evidence="2 3">
    <name type="scientific">Pseudoxanthomonas wuyuanensis</name>
    <dbReference type="NCBI Taxonomy" id="1073196"/>
    <lineage>
        <taxon>Bacteria</taxon>
        <taxon>Pseudomonadati</taxon>
        <taxon>Pseudomonadota</taxon>
        <taxon>Gammaproteobacteria</taxon>
        <taxon>Lysobacterales</taxon>
        <taxon>Lysobacteraceae</taxon>
        <taxon>Pseudoxanthomonas</taxon>
    </lineage>
</organism>
<dbReference type="InterPro" id="IPR001173">
    <property type="entry name" value="Glyco_trans_2-like"/>
</dbReference>
<accession>A0A286DCI6</accession>
<gene>
    <name evidence="2" type="ORF">SAMN06296416_10997</name>
</gene>
<evidence type="ECO:0000259" key="1">
    <source>
        <dbReference type="Pfam" id="PF00535"/>
    </source>
</evidence>
<dbReference type="EMBL" id="OCND01000009">
    <property type="protein sequence ID" value="SOD56365.1"/>
    <property type="molecule type" value="Genomic_DNA"/>
</dbReference>
<proteinExistence type="predicted"/>
<keyword evidence="3" id="KW-1185">Reference proteome</keyword>
<dbReference type="OrthoDB" id="5986178at2"/>
<evidence type="ECO:0000313" key="3">
    <source>
        <dbReference type="Proteomes" id="UP000219374"/>
    </source>
</evidence>
<protein>
    <submittedName>
        <fullName evidence="2">Glycosyl transferase family 2</fullName>
    </submittedName>
</protein>
<dbReference type="Proteomes" id="UP000219374">
    <property type="component" value="Unassembled WGS sequence"/>
</dbReference>
<feature type="domain" description="Glycosyltransferase 2-like" evidence="1">
    <location>
        <begin position="9"/>
        <end position="117"/>
    </location>
</feature>
<dbReference type="PANTHER" id="PTHR43685">
    <property type="entry name" value="GLYCOSYLTRANSFERASE"/>
    <property type="match status" value="1"/>
</dbReference>
<dbReference type="Gene3D" id="3.90.550.10">
    <property type="entry name" value="Spore Coat Polysaccharide Biosynthesis Protein SpsA, Chain A"/>
    <property type="match status" value="1"/>
</dbReference>
<dbReference type="Pfam" id="PF00535">
    <property type="entry name" value="Glycos_transf_2"/>
    <property type="match status" value="1"/>
</dbReference>
<name>A0A286DCI6_9GAMM</name>
<dbReference type="PANTHER" id="PTHR43685:SF2">
    <property type="entry name" value="GLYCOSYLTRANSFERASE 2-LIKE DOMAIN-CONTAINING PROTEIN"/>
    <property type="match status" value="1"/>
</dbReference>
<evidence type="ECO:0000313" key="2">
    <source>
        <dbReference type="EMBL" id="SOD56365.1"/>
    </source>
</evidence>
<reference evidence="2 3" key="1">
    <citation type="submission" date="2017-09" db="EMBL/GenBank/DDBJ databases">
        <authorList>
            <person name="Ehlers B."/>
            <person name="Leendertz F.H."/>
        </authorList>
    </citation>
    <scope>NUCLEOTIDE SEQUENCE [LARGE SCALE GENOMIC DNA]</scope>
    <source>
        <strain evidence="2 3">CGMCC 1.10978</strain>
    </source>
</reference>